<keyword evidence="2" id="KW-0472">Membrane</keyword>
<feature type="transmembrane region" description="Helical" evidence="2">
    <location>
        <begin position="273"/>
        <end position="298"/>
    </location>
</feature>
<evidence type="ECO:0000256" key="1">
    <source>
        <dbReference type="SAM" id="MobiDB-lite"/>
    </source>
</evidence>
<feature type="transmembrane region" description="Helical" evidence="2">
    <location>
        <begin position="542"/>
        <end position="561"/>
    </location>
</feature>
<evidence type="ECO:0000313" key="4">
    <source>
        <dbReference type="EMBL" id="NUB93440.1"/>
    </source>
</evidence>
<gene>
    <name evidence="4" type="ORF">HT576_20795</name>
</gene>
<feature type="transmembrane region" description="Helical" evidence="2">
    <location>
        <begin position="381"/>
        <end position="398"/>
    </location>
</feature>
<dbReference type="Pfam" id="PF06808">
    <property type="entry name" value="DctM"/>
    <property type="match status" value="1"/>
</dbReference>
<dbReference type="NCBIfam" id="TIGR02123">
    <property type="entry name" value="TRAP_fused"/>
    <property type="match status" value="1"/>
</dbReference>
<dbReference type="OrthoDB" id="371890at2157"/>
<feature type="transmembrane region" description="Helical" evidence="2">
    <location>
        <begin position="600"/>
        <end position="626"/>
    </location>
</feature>
<feature type="transmembrane region" description="Helical" evidence="2">
    <location>
        <begin position="419"/>
        <end position="436"/>
    </location>
</feature>
<feature type="transmembrane region" description="Helical" evidence="2">
    <location>
        <begin position="448"/>
        <end position="472"/>
    </location>
</feature>
<dbReference type="PANTHER" id="PTHR43849">
    <property type="entry name" value="BLL3936 PROTEIN"/>
    <property type="match status" value="1"/>
</dbReference>
<organism evidence="4 5">
    <name type="scientific">Haloterrigena gelatinilytica</name>
    <dbReference type="NCBI Taxonomy" id="2741724"/>
    <lineage>
        <taxon>Archaea</taxon>
        <taxon>Methanobacteriati</taxon>
        <taxon>Methanobacteriota</taxon>
        <taxon>Stenosarchaea group</taxon>
        <taxon>Halobacteria</taxon>
        <taxon>Halobacteriales</taxon>
        <taxon>Natrialbaceae</taxon>
        <taxon>Haloterrigena</taxon>
    </lineage>
</organism>
<name>A0A8J8GU05_9EURY</name>
<feature type="transmembrane region" description="Helical" evidence="2">
    <location>
        <begin position="138"/>
        <end position="156"/>
    </location>
</feature>
<accession>A0A8J8GU05</accession>
<feature type="region of interest" description="Disordered" evidence="1">
    <location>
        <begin position="1"/>
        <end position="23"/>
    </location>
</feature>
<feature type="transmembrane region" description="Helical" evidence="2">
    <location>
        <begin position="567"/>
        <end position="588"/>
    </location>
</feature>
<feature type="transmembrane region" description="Helical" evidence="2">
    <location>
        <begin position="30"/>
        <end position="55"/>
    </location>
</feature>
<feature type="transmembrane region" description="Helical" evidence="2">
    <location>
        <begin position="185"/>
        <end position="208"/>
    </location>
</feature>
<dbReference type="Proteomes" id="UP000728647">
    <property type="component" value="Unassembled WGS sequence"/>
</dbReference>
<evidence type="ECO:0000259" key="3">
    <source>
        <dbReference type="Pfam" id="PF06808"/>
    </source>
</evidence>
<feature type="transmembrane region" description="Helical" evidence="2">
    <location>
        <begin position="310"/>
        <end position="333"/>
    </location>
</feature>
<dbReference type="InterPro" id="IPR011853">
    <property type="entry name" value="TRAP_DctM-Dct_fused"/>
</dbReference>
<feature type="transmembrane region" description="Helical" evidence="2">
    <location>
        <begin position="85"/>
        <end position="104"/>
    </location>
</feature>
<feature type="domain" description="TRAP C4-dicarboxylate transport system permease DctM subunit" evidence="3">
    <location>
        <begin position="127"/>
        <end position="566"/>
    </location>
</feature>
<keyword evidence="2" id="KW-1133">Transmembrane helix</keyword>
<evidence type="ECO:0000313" key="5">
    <source>
        <dbReference type="Proteomes" id="UP000728647"/>
    </source>
</evidence>
<dbReference type="EMBL" id="JABURA010000002">
    <property type="protein sequence ID" value="NUB93440.1"/>
    <property type="molecule type" value="Genomic_DNA"/>
</dbReference>
<keyword evidence="2" id="KW-0812">Transmembrane</keyword>
<proteinExistence type="predicted"/>
<feature type="transmembrane region" description="Helical" evidence="2">
    <location>
        <begin position="506"/>
        <end position="530"/>
    </location>
</feature>
<dbReference type="RefSeq" id="WP_174703103.1">
    <property type="nucleotide sequence ID" value="NZ_JABURA010000002.1"/>
</dbReference>
<reference evidence="4" key="1">
    <citation type="submission" date="2020-06" db="EMBL/GenBank/DDBJ databases">
        <title>Haloterrigena sp. nov., an extremely halophilic archaeon isolated from a saline sediment.</title>
        <authorList>
            <person name="Liu B.-B."/>
        </authorList>
    </citation>
    <scope>NUCLEOTIDE SEQUENCE</scope>
    <source>
        <strain evidence="4">SYSU A121-1</strain>
    </source>
</reference>
<feature type="transmembrane region" description="Helical" evidence="2">
    <location>
        <begin position="62"/>
        <end position="79"/>
    </location>
</feature>
<protein>
    <submittedName>
        <fullName evidence="4">TRAP transporter fused permease subunit</fullName>
    </submittedName>
</protein>
<dbReference type="AlphaFoldDB" id="A0A8J8GU05"/>
<comment type="caution">
    <text evidence="4">The sequence shown here is derived from an EMBL/GenBank/DDBJ whole genome shotgun (WGS) entry which is preliminary data.</text>
</comment>
<dbReference type="InterPro" id="IPR010656">
    <property type="entry name" value="DctM"/>
</dbReference>
<dbReference type="PANTHER" id="PTHR43849:SF2">
    <property type="entry name" value="BLL3936 PROTEIN"/>
    <property type="match status" value="1"/>
</dbReference>
<sequence>MTQTDTSLDDLEIEDPSHGISGQSDPDNRYLRYVVIALSVAFASIFLYTAGFGIFDLYIQRSLFLLFTLVLIFLLYPVTDTVYGYFVDGGLIALAIVSNGYIIMNAEAVARRHGIPEGPEIILGTILVLLIFEASRRCIGWVLTVLCLVFIGYARFGSYLTGYWGHRGYTFEEIVAYLYMTSEGIWSFPVGIASTYIITFVIFGAFLLKSGIADLFTNLAMRIAGRVTGGPALIAVITSSLFGTVSGAAPANVATTGSVTIPMMKSIGFRNDFAGAVESSASAGGLLMPPIMGAAAFLMVEFTGIPYREIILAATIPAFLYYLGIGSSVYFVAKRRGIGSWDAQSIKERYPSPREEITTRGHMLIPFLLLIYLIFEGWAVTTAAFWSLLLAVGVSWLTKPTRMMPRDVIMSLDDGSRKTLEIAMACAAAGIIYAIVNMTGLGTKFASVMLGAAQLHIMLALAGIMIGCIILGMGLPATVAYLITAAVAAAGLEQLGFATLNAHLFIFYFAILATITPPVGLALYTAAAIASSNWLTTGIEGLKLTFVGFIIPYIFVFDGTLLAQGTLANILLVAGVATVGTVSIAAGLNASNLGSVKRFGLIAAGIGMYYPSYLTYSLGLVLFVFLSWDYIVGVVNARPSIDLFENRE</sequence>
<evidence type="ECO:0000256" key="2">
    <source>
        <dbReference type="SAM" id="Phobius"/>
    </source>
</evidence>